<protein>
    <recommendedName>
        <fullName evidence="3 9">Chromatin modification-related protein EAF6</fullName>
    </recommendedName>
</protein>
<evidence type="ECO:0000256" key="4">
    <source>
        <dbReference type="ARBA" id="ARBA00022853"/>
    </source>
</evidence>
<dbReference type="EMBL" id="JANBUH010000268">
    <property type="protein sequence ID" value="KAJ2752574.1"/>
    <property type="molecule type" value="Genomic_DNA"/>
</dbReference>
<dbReference type="GO" id="GO:0035267">
    <property type="term" value="C:NuA4 histone acetyltransferase complex"/>
    <property type="evidence" value="ECO:0007669"/>
    <property type="project" value="UniProtKB-UniRule"/>
</dbReference>
<comment type="subunit">
    <text evidence="9">Component of the NuA4 histone acetyltransferase complex.</text>
</comment>
<evidence type="ECO:0000256" key="8">
    <source>
        <dbReference type="ARBA" id="ARBA00023242"/>
    </source>
</evidence>
<dbReference type="AlphaFoldDB" id="A0A9W8GXL0"/>
<evidence type="ECO:0000313" key="11">
    <source>
        <dbReference type="EMBL" id="KAJ2752574.1"/>
    </source>
</evidence>
<keyword evidence="9" id="KW-0234">DNA repair</keyword>
<dbReference type="Pfam" id="PF09340">
    <property type="entry name" value="NuA4"/>
    <property type="match status" value="1"/>
</dbReference>
<sequence>MSAPQNEDTEPKQQAESTGAANTESDKDSTATVPLASSTKTKGVTNGSKESKITKKMLKEAEQELFQLLLKKKQLDRNLIDTETAIYDFETSYFENSGQEGNIVHGFDGYLNTRSDRRQMHFTEGDRIFSQSSATFKKAQEAKIAASLLDSDTDDSDDASQIGGRAGSKAPLRKLGGSTIKHNSQRAGTPTTGGGVRGGMKKIRLSIDSGN</sequence>
<proteinExistence type="inferred from homology"/>
<evidence type="ECO:0000256" key="3">
    <source>
        <dbReference type="ARBA" id="ARBA00018504"/>
    </source>
</evidence>
<comment type="subcellular location">
    <subcellularLocation>
        <location evidence="1 9">Nucleus</location>
    </subcellularLocation>
</comment>
<dbReference type="GO" id="GO:0006281">
    <property type="term" value="P:DNA repair"/>
    <property type="evidence" value="ECO:0007669"/>
    <property type="project" value="UniProtKB-UniRule"/>
</dbReference>
<feature type="region of interest" description="Disordered" evidence="10">
    <location>
        <begin position="150"/>
        <end position="211"/>
    </location>
</feature>
<gene>
    <name evidence="11" type="primary">EAF6</name>
    <name evidence="11" type="ORF">GGI19_003737</name>
</gene>
<comment type="caution">
    <text evidence="11">The sequence shown here is derived from an EMBL/GenBank/DDBJ whole genome shotgun (WGS) entry which is preliminary data.</text>
</comment>
<keyword evidence="9" id="KW-0227">DNA damage</keyword>
<evidence type="ECO:0000313" key="12">
    <source>
        <dbReference type="Proteomes" id="UP001140011"/>
    </source>
</evidence>
<accession>A0A9W8GXL0</accession>
<dbReference type="Proteomes" id="UP001140011">
    <property type="component" value="Unassembled WGS sequence"/>
</dbReference>
<evidence type="ECO:0000256" key="9">
    <source>
        <dbReference type="RuleBase" id="RU368022"/>
    </source>
</evidence>
<keyword evidence="7 9" id="KW-0804">Transcription</keyword>
<evidence type="ECO:0000256" key="2">
    <source>
        <dbReference type="ARBA" id="ARBA00010916"/>
    </source>
</evidence>
<keyword evidence="5 9" id="KW-0805">Transcription regulation</keyword>
<dbReference type="GO" id="GO:0006325">
    <property type="term" value="P:chromatin organization"/>
    <property type="evidence" value="ECO:0007669"/>
    <property type="project" value="UniProtKB-KW"/>
</dbReference>
<feature type="compositionally biased region" description="Polar residues" evidence="10">
    <location>
        <begin position="1"/>
        <end position="23"/>
    </location>
</feature>
<dbReference type="PANTHER" id="PTHR13476">
    <property type="entry name" value="CHROMATIN MODIFICATION-RELATED PROTEIN MEAF6"/>
    <property type="match status" value="1"/>
</dbReference>
<feature type="compositionally biased region" description="Polar residues" evidence="10">
    <location>
        <begin position="30"/>
        <end position="48"/>
    </location>
</feature>
<reference evidence="11" key="1">
    <citation type="submission" date="2022-07" db="EMBL/GenBank/DDBJ databases">
        <title>Phylogenomic reconstructions and comparative analyses of Kickxellomycotina fungi.</title>
        <authorList>
            <person name="Reynolds N.K."/>
            <person name="Stajich J.E."/>
            <person name="Barry K."/>
            <person name="Grigoriev I.V."/>
            <person name="Crous P."/>
            <person name="Smith M.E."/>
        </authorList>
    </citation>
    <scope>NUCLEOTIDE SEQUENCE</scope>
    <source>
        <strain evidence="11">BCRC 34297</strain>
    </source>
</reference>
<comment type="function">
    <text evidence="9">Component of the NuA4 histone acetyltransferase complex which is involved in transcriptional activation of selected genes principally by acetylation of nucleosomal histone H4 and H2A. The NuA4 complex is also involved in DNA repair.</text>
</comment>
<keyword evidence="8 9" id="KW-0539">Nucleus</keyword>
<organism evidence="11 12">
    <name type="scientific">Coemansia pectinata</name>
    <dbReference type="NCBI Taxonomy" id="1052879"/>
    <lineage>
        <taxon>Eukaryota</taxon>
        <taxon>Fungi</taxon>
        <taxon>Fungi incertae sedis</taxon>
        <taxon>Zoopagomycota</taxon>
        <taxon>Kickxellomycotina</taxon>
        <taxon>Kickxellomycetes</taxon>
        <taxon>Kickxellales</taxon>
        <taxon>Kickxellaceae</taxon>
        <taxon>Coemansia</taxon>
    </lineage>
</organism>
<comment type="similarity">
    <text evidence="2 9">Belongs to the EAF6 family.</text>
</comment>
<keyword evidence="4 9" id="KW-0156">Chromatin regulator</keyword>
<name>A0A9W8GXL0_9FUNG</name>
<dbReference type="InterPro" id="IPR015418">
    <property type="entry name" value="Eaf6"/>
</dbReference>
<keyword evidence="6" id="KW-0175">Coiled coil</keyword>
<evidence type="ECO:0000256" key="5">
    <source>
        <dbReference type="ARBA" id="ARBA00023015"/>
    </source>
</evidence>
<dbReference type="GO" id="GO:0005634">
    <property type="term" value="C:nucleus"/>
    <property type="evidence" value="ECO:0007669"/>
    <property type="project" value="UniProtKB-SubCell"/>
</dbReference>
<evidence type="ECO:0000256" key="1">
    <source>
        <dbReference type="ARBA" id="ARBA00004123"/>
    </source>
</evidence>
<feature type="region of interest" description="Disordered" evidence="10">
    <location>
        <begin position="1"/>
        <end position="52"/>
    </location>
</feature>
<dbReference type="OrthoDB" id="440324at2759"/>
<evidence type="ECO:0000256" key="10">
    <source>
        <dbReference type="SAM" id="MobiDB-lite"/>
    </source>
</evidence>
<keyword evidence="12" id="KW-1185">Reference proteome</keyword>
<evidence type="ECO:0000256" key="7">
    <source>
        <dbReference type="ARBA" id="ARBA00023163"/>
    </source>
</evidence>
<evidence type="ECO:0000256" key="6">
    <source>
        <dbReference type="ARBA" id="ARBA00023054"/>
    </source>
</evidence>